<dbReference type="CDD" id="cd04606">
    <property type="entry name" value="CBS_pair_Mg_transporter"/>
    <property type="match status" value="1"/>
</dbReference>
<organism evidence="11 12">
    <name type="scientific">Halalkaliarchaeum desulfuricum</name>
    <dbReference type="NCBI Taxonomy" id="2055893"/>
    <lineage>
        <taxon>Archaea</taxon>
        <taxon>Methanobacteriati</taxon>
        <taxon>Methanobacteriota</taxon>
        <taxon>Stenosarchaea group</taxon>
        <taxon>Halobacteria</taxon>
        <taxon>Halobacteriales</taxon>
        <taxon>Haloferacaceae</taxon>
        <taxon>Halalkaliarchaeum</taxon>
    </lineage>
</organism>
<evidence type="ECO:0000256" key="1">
    <source>
        <dbReference type="ARBA" id="ARBA00004141"/>
    </source>
</evidence>
<feature type="domain" description="CBS" evidence="10">
    <location>
        <begin position="84"/>
        <end position="140"/>
    </location>
</feature>
<comment type="subcellular location">
    <subcellularLocation>
        <location evidence="9">Cell membrane</location>
        <topology evidence="9">Multi-pass membrane protein</topology>
    </subcellularLocation>
    <subcellularLocation>
        <location evidence="1">Membrane</location>
        <topology evidence="1">Multi-pass membrane protein</topology>
    </subcellularLocation>
</comment>
<accession>A0A343TJE1</accession>
<dbReference type="SMART" id="SM00116">
    <property type="entry name" value="CBS"/>
    <property type="match status" value="2"/>
</dbReference>
<dbReference type="InterPro" id="IPR046342">
    <property type="entry name" value="CBS_dom_sf"/>
</dbReference>
<dbReference type="GeneID" id="37877934"/>
<keyword evidence="9" id="KW-1003">Cell membrane</keyword>
<dbReference type="PANTHER" id="PTHR41394:SF5">
    <property type="entry name" value="SLC41A_MGTE INTEGRAL MEMBRANE DOMAIN-CONTAINING PROTEIN"/>
    <property type="match status" value="1"/>
</dbReference>
<evidence type="ECO:0000256" key="6">
    <source>
        <dbReference type="ARBA" id="ARBA00022989"/>
    </source>
</evidence>
<dbReference type="Proteomes" id="UP000263012">
    <property type="component" value="Chromosome"/>
</dbReference>
<feature type="transmembrane region" description="Helical" evidence="9">
    <location>
        <begin position="200"/>
        <end position="218"/>
    </location>
</feature>
<dbReference type="InterPro" id="IPR006667">
    <property type="entry name" value="SLC41_membr_dom"/>
</dbReference>
<evidence type="ECO:0000313" key="12">
    <source>
        <dbReference type="Proteomes" id="UP000263012"/>
    </source>
</evidence>
<feature type="transmembrane region" description="Helical" evidence="9">
    <location>
        <begin position="275"/>
        <end position="301"/>
    </location>
</feature>
<keyword evidence="4 9" id="KW-0812">Transmembrane</keyword>
<dbReference type="Gene3D" id="3.10.580.10">
    <property type="entry name" value="CBS-domain"/>
    <property type="match status" value="1"/>
</dbReference>
<evidence type="ECO:0000256" key="9">
    <source>
        <dbReference type="RuleBase" id="RU362011"/>
    </source>
</evidence>
<dbReference type="GO" id="GO:0046872">
    <property type="term" value="F:metal ion binding"/>
    <property type="evidence" value="ECO:0007669"/>
    <property type="project" value="UniProtKB-KW"/>
</dbReference>
<keyword evidence="8" id="KW-0129">CBS domain</keyword>
<keyword evidence="9" id="KW-0479">Metal-binding</keyword>
<feature type="transmembrane region" description="Helical" evidence="9">
    <location>
        <begin position="250"/>
        <end position="269"/>
    </location>
</feature>
<evidence type="ECO:0000256" key="3">
    <source>
        <dbReference type="ARBA" id="ARBA00022448"/>
    </source>
</evidence>
<dbReference type="InterPro" id="IPR000644">
    <property type="entry name" value="CBS_dom"/>
</dbReference>
<dbReference type="AlphaFoldDB" id="A0A343TJE1"/>
<evidence type="ECO:0000256" key="8">
    <source>
        <dbReference type="PROSITE-ProRule" id="PRU00703"/>
    </source>
</evidence>
<comment type="subunit">
    <text evidence="9">Homodimer.</text>
</comment>
<comment type="similarity">
    <text evidence="2 9">Belongs to the SLC41A transporter family.</text>
</comment>
<dbReference type="PROSITE" id="PS51371">
    <property type="entry name" value="CBS"/>
    <property type="match status" value="1"/>
</dbReference>
<evidence type="ECO:0000256" key="7">
    <source>
        <dbReference type="ARBA" id="ARBA00023136"/>
    </source>
</evidence>
<dbReference type="PANTHER" id="PTHR41394">
    <property type="entry name" value="MAGNESIUM TRANSPORTER MGTE"/>
    <property type="match status" value="1"/>
</dbReference>
<keyword evidence="3 9" id="KW-0813">Transport</keyword>
<keyword evidence="5 9" id="KW-0460">Magnesium</keyword>
<dbReference type="Pfam" id="PF01769">
    <property type="entry name" value="MgtE"/>
    <property type="match status" value="1"/>
</dbReference>
<evidence type="ECO:0000256" key="5">
    <source>
        <dbReference type="ARBA" id="ARBA00022842"/>
    </source>
</evidence>
<dbReference type="RefSeq" id="WP_119817436.1">
    <property type="nucleotide sequence ID" value="NZ_CP025066.1"/>
</dbReference>
<keyword evidence="6 9" id="KW-1133">Transmembrane helix</keyword>
<dbReference type="GO" id="GO:0015095">
    <property type="term" value="F:magnesium ion transmembrane transporter activity"/>
    <property type="evidence" value="ECO:0007669"/>
    <property type="project" value="InterPro"/>
</dbReference>
<proteinExistence type="inferred from homology"/>
<dbReference type="OrthoDB" id="147899at2157"/>
<keyword evidence="12" id="KW-1185">Reference proteome</keyword>
<protein>
    <recommendedName>
        <fullName evidence="9">Magnesium transporter MgtE</fullName>
    </recommendedName>
</protein>
<evidence type="ECO:0000259" key="10">
    <source>
        <dbReference type="PROSITE" id="PS51371"/>
    </source>
</evidence>
<name>A0A343TJE1_9EURY</name>
<dbReference type="InterPro" id="IPR006669">
    <property type="entry name" value="MgtE_transporter"/>
</dbReference>
<feature type="transmembrane region" description="Helical" evidence="9">
    <location>
        <begin position="174"/>
        <end position="194"/>
    </location>
</feature>
<dbReference type="SUPFAM" id="SSF161093">
    <property type="entry name" value="MgtE membrane domain-like"/>
    <property type="match status" value="1"/>
</dbReference>
<evidence type="ECO:0000256" key="2">
    <source>
        <dbReference type="ARBA" id="ARBA00009749"/>
    </source>
</evidence>
<evidence type="ECO:0000256" key="4">
    <source>
        <dbReference type="ARBA" id="ARBA00022692"/>
    </source>
</evidence>
<dbReference type="Gene3D" id="1.10.357.20">
    <property type="entry name" value="SLC41 divalent cation transporters, integral membrane domain"/>
    <property type="match status" value="1"/>
</dbReference>
<comment type="function">
    <text evidence="9">Acts as a magnesium transporter.</text>
</comment>
<dbReference type="GO" id="GO:0005886">
    <property type="term" value="C:plasma membrane"/>
    <property type="evidence" value="ECO:0007669"/>
    <property type="project" value="UniProtKB-SubCell"/>
</dbReference>
<dbReference type="Pfam" id="PF00571">
    <property type="entry name" value="CBS"/>
    <property type="match status" value="2"/>
</dbReference>
<gene>
    <name evidence="11" type="primary">mgtE</name>
    <name evidence="11" type="ORF">AArcSl_1584</name>
</gene>
<sequence length="341" mass="36812">MTAELDQKHHDIVADVADDDYVAVEEDTFVGMAISQFREFAPTDEEEATIYYIYVTDEGGKLRGVLSFRELLNAPEDQEVGEIMETDVISLNAEADVELAARQMQELEYPALPIVDENNNLVGIARADDMVAVIEEEATEDMLKMTGLDFSDLEVSRSSAILESGVFRILRIRLPWLIVALAGGLMAGGVIGQYEAQLEAVVALAFFIPVIMDMGGNVGTQSSTIFVRGVALGHIEEQNVWAHVLKEGTVGAIIGVIVGGIAALAAFLWLGNADIALVVFISMVATCIIASEVGYLIPWVAHRIGWDPAAASDPVITTIKDISALIIYFSLAALLLAELQV</sequence>
<feature type="transmembrane region" description="Helical" evidence="9">
    <location>
        <begin position="322"/>
        <end position="339"/>
    </location>
</feature>
<dbReference type="KEGG" id="hdf:AArcSl_1584"/>
<keyword evidence="7 9" id="KW-0472">Membrane</keyword>
<dbReference type="EMBL" id="CP025066">
    <property type="protein sequence ID" value="AUX09213.1"/>
    <property type="molecule type" value="Genomic_DNA"/>
</dbReference>
<evidence type="ECO:0000313" key="11">
    <source>
        <dbReference type="EMBL" id="AUX09213.1"/>
    </source>
</evidence>
<reference evidence="12" key="1">
    <citation type="submission" date="2017-11" db="EMBL/GenBank/DDBJ databases">
        <title>Phenotypic and genomic properties of facultatively anaerobic sulfur-reducing natronoarchaea from hypersaline soda lakes.</title>
        <authorList>
            <person name="Sorokin D.Y."/>
            <person name="Kublanov I.V."/>
            <person name="Roman P."/>
            <person name="Sinninghe Damste J.S."/>
            <person name="Golyshin P.N."/>
            <person name="Rojo D."/>
            <person name="Ciordia S."/>
            <person name="Mena M.D.C."/>
            <person name="Ferrer M."/>
            <person name="Messina E."/>
            <person name="Smedile F."/>
            <person name="La Spada G."/>
            <person name="La Cono V."/>
            <person name="Yakimov M.M."/>
        </authorList>
    </citation>
    <scope>NUCLEOTIDE SEQUENCE [LARGE SCALE GENOMIC DNA]</scope>
    <source>
        <strain evidence="12">AArc-Sl</strain>
    </source>
</reference>
<dbReference type="InterPro" id="IPR036739">
    <property type="entry name" value="SLC41_membr_dom_sf"/>
</dbReference>
<dbReference type="NCBIfam" id="TIGR00400">
    <property type="entry name" value="mgtE"/>
    <property type="match status" value="1"/>
</dbReference>
<dbReference type="SUPFAM" id="SSF54631">
    <property type="entry name" value="CBS-domain pair"/>
    <property type="match status" value="1"/>
</dbReference>